<sequence length="149" mass="17592">MKSLFSEDAVAEINSRIDKLSQEQTPKWGEMNVSQMLKHCQFPLEVALGKLQLKKPNFIKRSIFSLFKSSLYNDKPWQKSLPTSREFIVSNDFDFSTEKTKLLNDIQDFHAKKDQAEWPPHPMFGYFSRDHWGQMQYKHLDHHLTQFGV</sequence>
<gene>
    <name evidence="1" type="ORF">C1T31_04325</name>
</gene>
<evidence type="ECO:0000313" key="1">
    <source>
        <dbReference type="EMBL" id="PNQ75363.1"/>
    </source>
</evidence>
<organism evidence="1 2">
    <name type="scientific">Hanstruepera neustonica</name>
    <dbReference type="NCBI Taxonomy" id="1445657"/>
    <lineage>
        <taxon>Bacteria</taxon>
        <taxon>Pseudomonadati</taxon>
        <taxon>Bacteroidota</taxon>
        <taxon>Flavobacteriia</taxon>
        <taxon>Flavobacteriales</taxon>
        <taxon>Flavobacteriaceae</taxon>
        <taxon>Hanstruepera</taxon>
    </lineage>
</organism>
<protein>
    <recommendedName>
        <fullName evidence="3">DUF1569 domain-containing protein</fullName>
    </recommendedName>
</protein>
<dbReference type="InterPro" id="IPR011463">
    <property type="entry name" value="DUF1569"/>
</dbReference>
<reference evidence="1 2" key="1">
    <citation type="submission" date="2018-01" db="EMBL/GenBank/DDBJ databases">
        <title>The draft genome of Hanstruepera neustonica JCM19743.</title>
        <authorList>
            <person name="He R.-H."/>
            <person name="Du Z.-J."/>
        </authorList>
    </citation>
    <scope>NUCLEOTIDE SEQUENCE [LARGE SCALE GENOMIC DNA]</scope>
    <source>
        <strain evidence="1 2">JCM19743</strain>
    </source>
</reference>
<evidence type="ECO:0008006" key="3">
    <source>
        <dbReference type="Google" id="ProtNLM"/>
    </source>
</evidence>
<name>A0A2K1E526_9FLAO</name>
<dbReference type="Pfam" id="PF07606">
    <property type="entry name" value="DUF1569"/>
    <property type="match status" value="1"/>
</dbReference>
<keyword evidence="2" id="KW-1185">Reference proteome</keyword>
<dbReference type="OrthoDB" id="2599194at2"/>
<evidence type="ECO:0000313" key="2">
    <source>
        <dbReference type="Proteomes" id="UP000236641"/>
    </source>
</evidence>
<accession>A0A2K1E526</accession>
<proteinExistence type="predicted"/>
<dbReference type="EMBL" id="POWF01000001">
    <property type="protein sequence ID" value="PNQ75363.1"/>
    <property type="molecule type" value="Genomic_DNA"/>
</dbReference>
<dbReference type="RefSeq" id="WP_103051208.1">
    <property type="nucleotide sequence ID" value="NZ_POWF01000001.1"/>
</dbReference>
<dbReference type="AlphaFoldDB" id="A0A2K1E526"/>
<dbReference type="Proteomes" id="UP000236641">
    <property type="component" value="Unassembled WGS sequence"/>
</dbReference>
<comment type="caution">
    <text evidence="1">The sequence shown here is derived from an EMBL/GenBank/DDBJ whole genome shotgun (WGS) entry which is preliminary data.</text>
</comment>